<evidence type="ECO:0008006" key="4">
    <source>
        <dbReference type="Google" id="ProtNLM"/>
    </source>
</evidence>
<keyword evidence="3" id="KW-1185">Reference proteome</keyword>
<dbReference type="PROSITE" id="PS51257">
    <property type="entry name" value="PROKAR_LIPOPROTEIN"/>
    <property type="match status" value="1"/>
</dbReference>
<sequence length="262" mass="30156">MKYYLRSILAVGMITTFIFTTGCQKDESKPIQTPVEVEVSQPEKPQEEESKTTSPPVETQPEESEITPPKTELANDYQYELTTSSSTEEGIYTIEYPVMKGLAGELTQDYINQSLKNAAMSMLLPDVSVENPLVVTYEIKRQDKKYLSVLYKGLLTWENGAIEIWNPITIDMHSSNLILNENLVKDDLKSKTEFNHIFSEAALQMGFEFESPEDWMGMYFTDDEIVFYFMENDFATNYTLIQIPFSRVMDYINIDFDTHPTN</sequence>
<comment type="caution">
    <text evidence="2">The sequence shown here is derived from an EMBL/GenBank/DDBJ whole genome shotgun (WGS) entry which is preliminary data.</text>
</comment>
<dbReference type="Proteomes" id="UP000614200">
    <property type="component" value="Unassembled WGS sequence"/>
</dbReference>
<evidence type="ECO:0000256" key="1">
    <source>
        <dbReference type="SAM" id="MobiDB-lite"/>
    </source>
</evidence>
<dbReference type="RefSeq" id="WP_194699899.1">
    <property type="nucleotide sequence ID" value="NZ_JADKNH010000001.1"/>
</dbReference>
<evidence type="ECO:0000313" key="3">
    <source>
        <dbReference type="Proteomes" id="UP000614200"/>
    </source>
</evidence>
<protein>
    <recommendedName>
        <fullName evidence="4">DUF3298 domain-containing protein</fullName>
    </recommendedName>
</protein>
<reference evidence="2 3" key="1">
    <citation type="submission" date="2020-11" db="EMBL/GenBank/DDBJ databases">
        <title>Fusibacter basophilias sp. nov.</title>
        <authorList>
            <person name="Qiu D."/>
        </authorList>
    </citation>
    <scope>NUCLEOTIDE SEQUENCE [LARGE SCALE GENOMIC DNA]</scope>
    <source>
        <strain evidence="2 3">Q10-2</strain>
    </source>
</reference>
<name>A0ABR9ZMH1_9FIRM</name>
<dbReference type="EMBL" id="JADKNH010000001">
    <property type="protein sequence ID" value="MBF4691652.1"/>
    <property type="molecule type" value="Genomic_DNA"/>
</dbReference>
<feature type="region of interest" description="Disordered" evidence="1">
    <location>
        <begin position="28"/>
        <end position="73"/>
    </location>
</feature>
<gene>
    <name evidence="2" type="ORF">ISU02_00905</name>
</gene>
<accession>A0ABR9ZMH1</accession>
<proteinExistence type="predicted"/>
<organism evidence="2 3">
    <name type="scientific">Fusibacter ferrireducens</name>
    <dbReference type="NCBI Taxonomy" id="2785058"/>
    <lineage>
        <taxon>Bacteria</taxon>
        <taxon>Bacillati</taxon>
        <taxon>Bacillota</taxon>
        <taxon>Clostridia</taxon>
        <taxon>Eubacteriales</taxon>
        <taxon>Eubacteriales Family XII. Incertae Sedis</taxon>
        <taxon>Fusibacter</taxon>
    </lineage>
</organism>
<evidence type="ECO:0000313" key="2">
    <source>
        <dbReference type="EMBL" id="MBF4691652.1"/>
    </source>
</evidence>